<dbReference type="Proteomes" id="UP001638806">
    <property type="component" value="Unassembled WGS sequence"/>
</dbReference>
<name>A0ACC4E1X2_PURLI</name>
<reference evidence="1" key="1">
    <citation type="submission" date="2024-12" db="EMBL/GenBank/DDBJ databases">
        <title>Comparative genomics and development of molecular markers within Purpureocillium lilacinum and among Purpureocillium species.</title>
        <authorList>
            <person name="Yeh Z.-Y."/>
            <person name="Ni N.-T."/>
            <person name="Lo P.-H."/>
            <person name="Mushyakhwo K."/>
            <person name="Lin C.-F."/>
            <person name="Nai Y.-S."/>
        </authorList>
    </citation>
    <scope>NUCLEOTIDE SEQUENCE</scope>
    <source>
        <strain evidence="1">NCHU-NPUST-175</strain>
    </source>
</reference>
<evidence type="ECO:0000313" key="1">
    <source>
        <dbReference type="EMBL" id="KAL3962177.1"/>
    </source>
</evidence>
<comment type="caution">
    <text evidence="1">The sequence shown here is derived from an EMBL/GenBank/DDBJ whole genome shotgun (WGS) entry which is preliminary data.</text>
</comment>
<dbReference type="EMBL" id="JBGNUJ010000003">
    <property type="protein sequence ID" value="KAL3962177.1"/>
    <property type="molecule type" value="Genomic_DNA"/>
</dbReference>
<sequence length="178" mass="19127">MKRRSRRISPVSINVGAVERVPGSGVDSSALDGTFPSLLPSPAAVRRHRASLSLLSTSATGFGRRRLPLASANLPNGNGTAPPHRFDHHRRGGAPQKKSTHPQPTIEVAALPTATEDRLPCQSSELPKLPKLLLQHCPRQPRNRPAGESVPAELAWARWPPLVAANCRRHHGATSSCP</sequence>
<gene>
    <name evidence="1" type="ORF">ACCO45_003700</name>
</gene>
<protein>
    <submittedName>
        <fullName evidence="1">Uncharacterized protein</fullName>
    </submittedName>
</protein>
<organism evidence="1 2">
    <name type="scientific">Purpureocillium lilacinum</name>
    <name type="common">Paecilomyces lilacinus</name>
    <dbReference type="NCBI Taxonomy" id="33203"/>
    <lineage>
        <taxon>Eukaryota</taxon>
        <taxon>Fungi</taxon>
        <taxon>Dikarya</taxon>
        <taxon>Ascomycota</taxon>
        <taxon>Pezizomycotina</taxon>
        <taxon>Sordariomycetes</taxon>
        <taxon>Hypocreomycetidae</taxon>
        <taxon>Hypocreales</taxon>
        <taxon>Ophiocordycipitaceae</taxon>
        <taxon>Purpureocillium</taxon>
    </lineage>
</organism>
<proteinExistence type="predicted"/>
<evidence type="ECO:0000313" key="2">
    <source>
        <dbReference type="Proteomes" id="UP001638806"/>
    </source>
</evidence>
<keyword evidence="2" id="KW-1185">Reference proteome</keyword>
<accession>A0ACC4E1X2</accession>